<reference evidence="1" key="2">
    <citation type="journal article" date="2021" name="Sci. Rep.">
        <title>The distribution of antibiotic resistance genes in chicken gut microbiota commensals.</title>
        <authorList>
            <person name="Juricova H."/>
            <person name="Matiasovicova J."/>
            <person name="Kubasova T."/>
            <person name="Cejkova D."/>
            <person name="Rychlik I."/>
        </authorList>
    </citation>
    <scope>NUCLEOTIDE SEQUENCE</scope>
    <source>
        <strain evidence="1">An582</strain>
    </source>
</reference>
<name>A0A938XEW6_9CLOT</name>
<organism evidence="1 2">
    <name type="scientific">Mordavella massiliensis</name>
    <dbReference type="NCBI Taxonomy" id="1871024"/>
    <lineage>
        <taxon>Bacteria</taxon>
        <taxon>Bacillati</taxon>
        <taxon>Bacillota</taxon>
        <taxon>Clostridia</taxon>
        <taxon>Eubacteriales</taxon>
        <taxon>Clostridiaceae</taxon>
        <taxon>Mordavella</taxon>
    </lineage>
</organism>
<comment type="caution">
    <text evidence="1">The sequence shown here is derived from an EMBL/GenBank/DDBJ whole genome shotgun (WGS) entry which is preliminary data.</text>
</comment>
<dbReference type="Gene3D" id="3.40.91.30">
    <property type="match status" value="1"/>
</dbReference>
<evidence type="ECO:0000313" key="1">
    <source>
        <dbReference type="EMBL" id="MBM6949429.1"/>
    </source>
</evidence>
<accession>A0A938XEW6</accession>
<proteinExistence type="predicted"/>
<dbReference type="Proteomes" id="UP000705508">
    <property type="component" value="Unassembled WGS sequence"/>
</dbReference>
<sequence length="95" mass="11533">MSNDIKAIETEYDGHRFRSRLEARWAVFFNAVGLTYEYEIEGFEMDGTRYLPDFYIPSLNRWFEIKGKPLSLNEIKKCEEFCRRLDNEMVWYKKS</sequence>
<dbReference type="RefSeq" id="WP_204907425.1">
    <property type="nucleotide sequence ID" value="NZ_JACJKS010000028.1"/>
</dbReference>
<dbReference type="AlphaFoldDB" id="A0A938XEW6"/>
<reference evidence="1" key="1">
    <citation type="submission" date="2020-08" db="EMBL/GenBank/DDBJ databases">
        <authorList>
            <person name="Cejkova D."/>
            <person name="Kubasova T."/>
            <person name="Jahodarova E."/>
            <person name="Rychlik I."/>
        </authorList>
    </citation>
    <scope>NUCLEOTIDE SEQUENCE</scope>
    <source>
        <strain evidence="1">An582</strain>
    </source>
</reference>
<dbReference type="EMBL" id="JACJKS010000028">
    <property type="protein sequence ID" value="MBM6949429.1"/>
    <property type="molecule type" value="Genomic_DNA"/>
</dbReference>
<evidence type="ECO:0000313" key="2">
    <source>
        <dbReference type="Proteomes" id="UP000705508"/>
    </source>
</evidence>
<gene>
    <name evidence="1" type="ORF">H6A20_12375</name>
</gene>
<protein>
    <submittedName>
        <fullName evidence="1">Uncharacterized protein</fullName>
    </submittedName>
</protein>